<dbReference type="PANTHER" id="PTHR31988:SF19">
    <property type="entry name" value="9-O-ACETYL-N-ACETYLNEURAMINIC ACID DEACETYLASE-RELATED"/>
    <property type="match status" value="1"/>
</dbReference>
<dbReference type="Gene3D" id="3.40.50.1110">
    <property type="entry name" value="SGNH hydrolase"/>
    <property type="match status" value="1"/>
</dbReference>
<dbReference type="Proteomes" id="UP000238642">
    <property type="component" value="Unassembled WGS sequence"/>
</dbReference>
<name>A0A2S9JTQ1_9SPHI</name>
<evidence type="ECO:0000259" key="2">
    <source>
        <dbReference type="Pfam" id="PF03629"/>
    </source>
</evidence>
<dbReference type="InterPro" id="IPR005181">
    <property type="entry name" value="SASA"/>
</dbReference>
<dbReference type="InterPro" id="IPR052940">
    <property type="entry name" value="Carb_Esterase_6"/>
</dbReference>
<keyword evidence="4" id="KW-1185">Reference proteome</keyword>
<reference evidence="3 4" key="1">
    <citation type="submission" date="2018-02" db="EMBL/GenBank/DDBJ databases">
        <title>The draft genome of Sphingobacterium gobiense H7.</title>
        <authorList>
            <person name="Li L."/>
            <person name="Liu L."/>
            <person name="Zhang X."/>
            <person name="Wang T."/>
            <person name="Liang L."/>
        </authorList>
    </citation>
    <scope>NUCLEOTIDE SEQUENCE [LARGE SCALE GENOMIC DNA]</scope>
    <source>
        <strain evidence="3 4">ACCC 05757</strain>
    </source>
</reference>
<dbReference type="EMBL" id="PVBS01000001">
    <property type="protein sequence ID" value="PRD56639.1"/>
    <property type="molecule type" value="Genomic_DNA"/>
</dbReference>
<evidence type="ECO:0000313" key="3">
    <source>
        <dbReference type="EMBL" id="PRD56639.1"/>
    </source>
</evidence>
<accession>A0A2S9JTQ1</accession>
<dbReference type="InterPro" id="IPR036514">
    <property type="entry name" value="SGNH_hydro_sf"/>
</dbReference>
<dbReference type="GO" id="GO:0016788">
    <property type="term" value="F:hydrolase activity, acting on ester bonds"/>
    <property type="evidence" value="ECO:0007669"/>
    <property type="project" value="UniProtKB-ARBA"/>
</dbReference>
<dbReference type="Pfam" id="PF03629">
    <property type="entry name" value="SASA"/>
    <property type="match status" value="1"/>
</dbReference>
<gene>
    <name evidence="3" type="ORF">C5749_05235</name>
</gene>
<dbReference type="OrthoDB" id="9795554at2"/>
<feature type="domain" description="Sialate O-acetylesterase" evidence="2">
    <location>
        <begin position="35"/>
        <end position="257"/>
    </location>
</feature>
<dbReference type="SUPFAM" id="SSF52266">
    <property type="entry name" value="SGNH hydrolase"/>
    <property type="match status" value="1"/>
</dbReference>
<protein>
    <submittedName>
        <fullName evidence="3">Sialate O-acetylesterase</fullName>
    </submittedName>
</protein>
<proteinExistence type="predicted"/>
<dbReference type="RefSeq" id="WP_105723643.1">
    <property type="nucleotide sequence ID" value="NZ_PVBS01000001.1"/>
</dbReference>
<comment type="caution">
    <text evidence="3">The sequence shown here is derived from an EMBL/GenBank/DDBJ whole genome shotgun (WGS) entry which is preliminary data.</text>
</comment>
<dbReference type="PANTHER" id="PTHR31988">
    <property type="entry name" value="ESTERASE, PUTATIVE (DUF303)-RELATED"/>
    <property type="match status" value="1"/>
</dbReference>
<organism evidence="3 4">
    <name type="scientific">Sphingobacterium gobiense</name>
    <dbReference type="NCBI Taxonomy" id="1382456"/>
    <lineage>
        <taxon>Bacteria</taxon>
        <taxon>Pseudomonadati</taxon>
        <taxon>Bacteroidota</taxon>
        <taxon>Sphingobacteriia</taxon>
        <taxon>Sphingobacteriales</taxon>
        <taxon>Sphingobacteriaceae</taxon>
        <taxon>Sphingobacterium</taxon>
    </lineage>
</organism>
<evidence type="ECO:0000313" key="4">
    <source>
        <dbReference type="Proteomes" id="UP000238642"/>
    </source>
</evidence>
<dbReference type="AlphaFoldDB" id="A0A2S9JTQ1"/>
<sequence length="264" mass="29140">MMRLIRIVSLFVLLFAGKPSNLEVSSLSPTIDTNFHLYLLAGQSNMAGRGKVDSISEIIDSAILTLDRNSIWVYAKDPIHFDKSFAGVGPGLRFAQTMLSKEQDSTIRIGLIPCAVGGTSIDRWFAGQQDPVTKAFPYDDAIRRAKIAMKRGVLKGILWHQGEADNAEVRAAQYQDKLARLVQNFRNDLSGDFPFVVGEIGHFKSRLPINDVLNQTPRFIPNSAVVSAEGLKDVGDGTHFNTWSARLLGQRYAEAMCSLLAQTK</sequence>
<keyword evidence="1" id="KW-0378">Hydrolase</keyword>
<evidence type="ECO:0000256" key="1">
    <source>
        <dbReference type="ARBA" id="ARBA00022801"/>
    </source>
</evidence>